<feature type="compositionally biased region" description="Polar residues" evidence="1">
    <location>
        <begin position="80"/>
        <end position="89"/>
    </location>
</feature>
<dbReference type="Proteomes" id="UP000041254">
    <property type="component" value="Unassembled WGS sequence"/>
</dbReference>
<feature type="region of interest" description="Disordered" evidence="1">
    <location>
        <begin position="641"/>
        <end position="716"/>
    </location>
</feature>
<name>A0A0G4EDQ2_VITBC</name>
<dbReference type="InParanoid" id="A0A0G4EDQ2"/>
<protein>
    <submittedName>
        <fullName evidence="2">Uncharacterized protein</fullName>
    </submittedName>
</protein>
<feature type="compositionally biased region" description="Basic and acidic residues" evidence="1">
    <location>
        <begin position="669"/>
        <end position="687"/>
    </location>
</feature>
<dbReference type="EMBL" id="CDMY01000193">
    <property type="protein sequence ID" value="CEL93855.1"/>
    <property type="molecule type" value="Genomic_DNA"/>
</dbReference>
<feature type="compositionally biased region" description="Basic and acidic residues" evidence="1">
    <location>
        <begin position="174"/>
        <end position="188"/>
    </location>
</feature>
<feature type="region of interest" description="Disordered" evidence="1">
    <location>
        <begin position="439"/>
        <end position="480"/>
    </location>
</feature>
<feature type="region of interest" description="Disordered" evidence="1">
    <location>
        <begin position="577"/>
        <end position="597"/>
    </location>
</feature>
<evidence type="ECO:0000313" key="2">
    <source>
        <dbReference type="EMBL" id="CEL93855.1"/>
    </source>
</evidence>
<feature type="region of interest" description="Disordered" evidence="1">
    <location>
        <begin position="1"/>
        <end position="20"/>
    </location>
</feature>
<organism evidence="2 3">
    <name type="scientific">Vitrella brassicaformis (strain CCMP3155)</name>
    <dbReference type="NCBI Taxonomy" id="1169540"/>
    <lineage>
        <taxon>Eukaryota</taxon>
        <taxon>Sar</taxon>
        <taxon>Alveolata</taxon>
        <taxon>Colpodellida</taxon>
        <taxon>Vitrellaceae</taxon>
        <taxon>Vitrella</taxon>
    </lineage>
</organism>
<evidence type="ECO:0000256" key="1">
    <source>
        <dbReference type="SAM" id="MobiDB-lite"/>
    </source>
</evidence>
<feature type="compositionally biased region" description="Basic and acidic residues" evidence="1">
    <location>
        <begin position="461"/>
        <end position="476"/>
    </location>
</feature>
<feature type="compositionally biased region" description="Basic and acidic residues" evidence="1">
    <location>
        <begin position="92"/>
        <end position="110"/>
    </location>
</feature>
<accession>A0A0G4EDQ2</accession>
<feature type="compositionally biased region" description="Pro residues" evidence="1">
    <location>
        <begin position="39"/>
        <end position="48"/>
    </location>
</feature>
<feature type="region of interest" description="Disordered" evidence="1">
    <location>
        <begin position="319"/>
        <end position="369"/>
    </location>
</feature>
<sequence length="716" mass="77713">MLTDDKPPSSPLQYPWPFEASSHILVNKKVSSTSTSRPAPLPPLPPPAISDKQHPQHHQQQQQQQQHLADRPEDSPPPLQEQTPSSPIQPSCDDKPQPKAAAKAEPRAEEFSPIPIALPARAYLNDRSDGAHPSPILTIQRPPIFNPKGPLPTLDDMRSDCVDNSSKGEGVGIDDIKDTESDWGVLERDDSEFDEEGSARFGFGFDDDVPDGSGSERSICLPMEEVWLPHWRKDELHKAVELSFMLPSLDLPIPTPRRPRKLTARDRSLSVPNIPVPDSPDPPARFLAEQDGQTDPLFSHALDIAVDMNLEAGCALGAEEEREGSASTVDLKAVEGTSSTGRTTTADGSGGSPSGFHLTPLHHGQKEGGEKIPVMPDLWGWLKGDPNHHNQVDHSHAIRQHKHHQPVVCPSPISPISRPFTSIFRDCEMTKRHDAKEFLPPDLRRPGIPIMPGQFEIVPGRGERETRSREQSEDGRSSGQVRTYRFVSNPRAKIAMRQRGRGRGKMGVKRMGAVLAKAAAPPTTIPPAPTPPDVRGAAGFKPSQLLRPPLAIQHADLLHASFTQKLQQQAKRMSVAPAVLPKKTTSSSVSSPCPSESSFSFVPFRVTTPASRGSSSKPSSSESLPLLLSVRTGLVHRVLHEGAGRGSGRPGDAAAGGLKPAYKSQRSVTSERGERPSSRPSSDEDLRAIMGPFPIALHGGPKKPKEGAVSTKRRAE</sequence>
<reference evidence="2 3" key="1">
    <citation type="submission" date="2014-11" db="EMBL/GenBank/DDBJ databases">
        <authorList>
            <person name="Zhu J."/>
            <person name="Qi W."/>
            <person name="Song R."/>
        </authorList>
    </citation>
    <scope>NUCLEOTIDE SEQUENCE [LARGE SCALE GENOMIC DNA]</scope>
</reference>
<dbReference type="AlphaFoldDB" id="A0A0G4EDQ2"/>
<proteinExistence type="predicted"/>
<feature type="compositionally biased region" description="Low complexity" evidence="1">
    <location>
        <begin position="58"/>
        <end position="67"/>
    </location>
</feature>
<gene>
    <name evidence="2" type="ORF">Vbra_20266</name>
</gene>
<dbReference type="VEuPathDB" id="CryptoDB:Vbra_20266"/>
<feature type="compositionally biased region" description="Low complexity" evidence="1">
    <location>
        <begin position="586"/>
        <end position="597"/>
    </location>
</feature>
<keyword evidence="3" id="KW-1185">Reference proteome</keyword>
<evidence type="ECO:0000313" key="3">
    <source>
        <dbReference type="Proteomes" id="UP000041254"/>
    </source>
</evidence>
<feature type="region of interest" description="Disordered" evidence="1">
    <location>
        <begin position="29"/>
        <end position="208"/>
    </location>
</feature>
<feature type="compositionally biased region" description="Polar residues" evidence="1">
    <location>
        <begin position="336"/>
        <end position="347"/>
    </location>
</feature>